<feature type="compositionally biased region" description="Acidic residues" evidence="1">
    <location>
        <begin position="284"/>
        <end position="294"/>
    </location>
</feature>
<feature type="compositionally biased region" description="Low complexity" evidence="1">
    <location>
        <begin position="74"/>
        <end position="84"/>
    </location>
</feature>
<protein>
    <submittedName>
        <fullName evidence="3">Uncharacterized protein</fullName>
    </submittedName>
</protein>
<evidence type="ECO:0000256" key="2">
    <source>
        <dbReference type="SAM" id="SignalP"/>
    </source>
</evidence>
<dbReference type="AlphaFoldDB" id="A0A8R1V4S0"/>
<evidence type="ECO:0000313" key="3">
    <source>
        <dbReference type="EnsemblMetazoa" id="PPA46648.1"/>
    </source>
</evidence>
<feature type="compositionally biased region" description="Basic residues" evidence="1">
    <location>
        <begin position="406"/>
        <end position="416"/>
    </location>
</feature>
<reference evidence="4" key="1">
    <citation type="journal article" date="2008" name="Nat. Genet.">
        <title>The Pristionchus pacificus genome provides a unique perspective on nematode lifestyle and parasitism.</title>
        <authorList>
            <person name="Dieterich C."/>
            <person name="Clifton S.W."/>
            <person name="Schuster L.N."/>
            <person name="Chinwalla A."/>
            <person name="Delehaunty K."/>
            <person name="Dinkelacker I."/>
            <person name="Fulton L."/>
            <person name="Fulton R."/>
            <person name="Godfrey J."/>
            <person name="Minx P."/>
            <person name="Mitreva M."/>
            <person name="Roeseler W."/>
            <person name="Tian H."/>
            <person name="Witte H."/>
            <person name="Yang S.P."/>
            <person name="Wilson R.K."/>
            <person name="Sommer R.J."/>
        </authorList>
    </citation>
    <scope>NUCLEOTIDE SEQUENCE [LARGE SCALE GENOMIC DNA]</scope>
    <source>
        <strain evidence="4">PS312</strain>
    </source>
</reference>
<keyword evidence="4" id="KW-1185">Reference proteome</keyword>
<dbReference type="PROSITE" id="PS51257">
    <property type="entry name" value="PROKAR_LIPOPROTEIN"/>
    <property type="match status" value="1"/>
</dbReference>
<feature type="region of interest" description="Disordered" evidence="1">
    <location>
        <begin position="318"/>
        <end position="416"/>
    </location>
</feature>
<sequence>MRSVIGVLLLSSSALACIGGSSGGGGGCCAPSQSSCAPSAPPCGGPSPYASGGGSYPRPPSPYSTGAGGSYASPPAFPSFPSGPSIGGGYQQSPLSLPSHGFPGASLGGGSYAAPSGPIGGGVGGGYQTGPSPVIGGQQIGGGSYQAAPVLSNQHQGGSYNVGPSAPITGGQQIGGGSYVAPVGPAAVITTVKEEITAPVVVAPVAPAYGEKAVINNGPQTISKQTQTEVITDEGYGAKEEEYEEVEHVKTAPAPAPELTYEKPAAVVTTVVEKQEEKTVTGEEATEYEYEEEEKTTIAPVAPVVTVTDNYKAAAVEQNGQTEHAAGSEAALANKEEPSAYSAEEPSTPAAGASYEAVEQDGEAAEVPKQVEASNYGPKAVEAETTYDEEEAKKTEEEKKEEYKRNTIKRNSARRA</sequence>
<proteinExistence type="predicted"/>
<keyword evidence="2" id="KW-0732">Signal</keyword>
<feature type="compositionally biased region" description="Low complexity" evidence="1">
    <location>
        <begin position="339"/>
        <end position="351"/>
    </location>
</feature>
<feature type="chain" id="PRO_5035942199" evidence="2">
    <location>
        <begin position="17"/>
        <end position="416"/>
    </location>
</feature>
<feature type="compositionally biased region" description="Basic and acidic residues" evidence="1">
    <location>
        <begin position="391"/>
        <end position="405"/>
    </location>
</feature>
<accession>A0A8R1V4S0</accession>
<feature type="region of interest" description="Disordered" evidence="1">
    <location>
        <begin position="74"/>
        <end position="101"/>
    </location>
</feature>
<name>A0A8R1V4S0_PRIPA</name>
<reference evidence="3" key="2">
    <citation type="submission" date="2022-06" db="UniProtKB">
        <authorList>
            <consortium name="EnsemblMetazoa"/>
        </authorList>
    </citation>
    <scope>IDENTIFICATION</scope>
    <source>
        <strain evidence="3">PS312</strain>
    </source>
</reference>
<feature type="signal peptide" evidence="2">
    <location>
        <begin position="1"/>
        <end position="16"/>
    </location>
</feature>
<dbReference type="Proteomes" id="UP000005239">
    <property type="component" value="Unassembled WGS sequence"/>
</dbReference>
<dbReference type="EnsemblMetazoa" id="PPA46648.1">
    <property type="protein sequence ID" value="PPA46648.1"/>
    <property type="gene ID" value="WBGene00304427"/>
</dbReference>
<organism evidence="3 4">
    <name type="scientific">Pristionchus pacificus</name>
    <name type="common">Parasitic nematode worm</name>
    <dbReference type="NCBI Taxonomy" id="54126"/>
    <lineage>
        <taxon>Eukaryota</taxon>
        <taxon>Metazoa</taxon>
        <taxon>Ecdysozoa</taxon>
        <taxon>Nematoda</taxon>
        <taxon>Chromadorea</taxon>
        <taxon>Rhabditida</taxon>
        <taxon>Rhabditina</taxon>
        <taxon>Diplogasteromorpha</taxon>
        <taxon>Diplogasteroidea</taxon>
        <taxon>Neodiplogasteridae</taxon>
        <taxon>Pristionchus</taxon>
    </lineage>
</organism>
<gene>
    <name evidence="3" type="primary">WBGene00304427</name>
</gene>
<evidence type="ECO:0000256" key="1">
    <source>
        <dbReference type="SAM" id="MobiDB-lite"/>
    </source>
</evidence>
<evidence type="ECO:0000313" key="4">
    <source>
        <dbReference type="Proteomes" id="UP000005239"/>
    </source>
</evidence>
<feature type="region of interest" description="Disordered" evidence="1">
    <location>
        <begin position="275"/>
        <end position="295"/>
    </location>
</feature>